<evidence type="ECO:0000313" key="11">
    <source>
        <dbReference type="EMBL" id="KAJ8058406.1"/>
    </source>
</evidence>
<dbReference type="InterPro" id="IPR050288">
    <property type="entry name" value="Cellulose_deg_GH3"/>
</dbReference>
<dbReference type="PRINTS" id="PR00133">
    <property type="entry name" value="GLHYDRLASE3"/>
</dbReference>
<dbReference type="EMBL" id="JAPEIS010000016">
    <property type="protein sequence ID" value="KAJ8058406.1"/>
    <property type="molecule type" value="Genomic_DNA"/>
</dbReference>
<comment type="caution">
    <text evidence="11">The sequence shown here is derived from an EMBL/GenBank/DDBJ whole genome shotgun (WGS) entry which is preliminary data.</text>
</comment>
<dbReference type="EC" id="3.2.1.21" evidence="4"/>
<evidence type="ECO:0000256" key="7">
    <source>
        <dbReference type="ARBA" id="ARBA00023180"/>
    </source>
</evidence>
<name>A0A9X0A928_9HELO</name>
<gene>
    <name evidence="11" type="ORF">OCU04_012595</name>
</gene>
<dbReference type="AlphaFoldDB" id="A0A9X0A928"/>
<keyword evidence="7" id="KW-0325">Glycoprotein</keyword>
<evidence type="ECO:0000256" key="1">
    <source>
        <dbReference type="ARBA" id="ARBA00000448"/>
    </source>
</evidence>
<dbReference type="Proteomes" id="UP001152300">
    <property type="component" value="Unassembled WGS sequence"/>
</dbReference>
<keyword evidence="12" id="KW-1185">Reference proteome</keyword>
<feature type="domain" description="Glycoside hydrolase family 3 N-terminal" evidence="10">
    <location>
        <begin position="186"/>
        <end position="224"/>
    </location>
</feature>
<dbReference type="Gene3D" id="3.20.20.300">
    <property type="entry name" value="Glycoside hydrolase, family 3, N-terminal domain"/>
    <property type="match status" value="2"/>
</dbReference>
<dbReference type="OrthoDB" id="416222at2759"/>
<evidence type="ECO:0000259" key="10">
    <source>
        <dbReference type="Pfam" id="PF00933"/>
    </source>
</evidence>
<comment type="pathway">
    <text evidence="2">Glycan metabolism; cellulose degradation.</text>
</comment>
<sequence length="299" mass="31999">MSTRRVLSLALFASGSLVSRSIAYNIMNKSYFDNDSPPIYPSPIGTGTPLWKDSYVKAMSMIDHMTTEEKSKLTTGAMNTGNGCSGIIPAIPRVGFPGMCFQDSGNGVRGVEFSSSFPSGIHVGASWNKTLAYQRASVMAGEFRALGVNVVLGPVVGPLGRVAQGGRNWEGKLSISVISSLKKLIFPRGFSNDPYLCGSLASETVYGIQAQGVIASTKHFIGYEQETNRNPVTSMPELGFNGFVVSDWDAQHSGFVSALSGLDVAMVLPGYEVFWGPNLTTAVNNNSMPISRLDDMATR</sequence>
<evidence type="ECO:0000256" key="9">
    <source>
        <dbReference type="SAM" id="SignalP"/>
    </source>
</evidence>
<evidence type="ECO:0000256" key="5">
    <source>
        <dbReference type="ARBA" id="ARBA00022729"/>
    </source>
</evidence>
<evidence type="ECO:0000256" key="3">
    <source>
        <dbReference type="ARBA" id="ARBA00005336"/>
    </source>
</evidence>
<evidence type="ECO:0000256" key="4">
    <source>
        <dbReference type="ARBA" id="ARBA00012744"/>
    </source>
</evidence>
<dbReference type="PANTHER" id="PTHR42715:SF5">
    <property type="entry name" value="BETA-GLUCOSIDASE M-RELATED"/>
    <property type="match status" value="1"/>
</dbReference>
<evidence type="ECO:0000313" key="12">
    <source>
        <dbReference type="Proteomes" id="UP001152300"/>
    </source>
</evidence>
<keyword evidence="8" id="KW-0326">Glycosidase</keyword>
<comment type="similarity">
    <text evidence="3">Belongs to the glycosyl hydrolase 3 family.</text>
</comment>
<proteinExistence type="inferred from homology"/>
<dbReference type="Pfam" id="PF00933">
    <property type="entry name" value="Glyco_hydro_3"/>
    <property type="match status" value="1"/>
</dbReference>
<dbReference type="InterPro" id="IPR036962">
    <property type="entry name" value="Glyco_hydro_3_N_sf"/>
</dbReference>
<dbReference type="PANTHER" id="PTHR42715">
    <property type="entry name" value="BETA-GLUCOSIDASE"/>
    <property type="match status" value="1"/>
</dbReference>
<dbReference type="SUPFAM" id="SSF51445">
    <property type="entry name" value="(Trans)glycosidases"/>
    <property type="match status" value="1"/>
</dbReference>
<dbReference type="GO" id="GO:0008422">
    <property type="term" value="F:beta-glucosidase activity"/>
    <property type="evidence" value="ECO:0007669"/>
    <property type="project" value="UniProtKB-EC"/>
</dbReference>
<reference evidence="11" key="1">
    <citation type="submission" date="2022-11" db="EMBL/GenBank/DDBJ databases">
        <title>Genome Resource of Sclerotinia nivalis Strain SnTB1, a Plant Pathogen Isolated from American Ginseng.</title>
        <authorList>
            <person name="Fan S."/>
        </authorList>
    </citation>
    <scope>NUCLEOTIDE SEQUENCE</scope>
    <source>
        <strain evidence="11">SnTB1</strain>
    </source>
</reference>
<feature type="chain" id="PRO_5040924732" description="beta-glucosidase" evidence="9">
    <location>
        <begin position="24"/>
        <end position="299"/>
    </location>
</feature>
<keyword evidence="5 9" id="KW-0732">Signal</keyword>
<keyword evidence="6" id="KW-0378">Hydrolase</keyword>
<dbReference type="InterPro" id="IPR017853">
    <property type="entry name" value="GH"/>
</dbReference>
<evidence type="ECO:0000256" key="6">
    <source>
        <dbReference type="ARBA" id="ARBA00022801"/>
    </source>
</evidence>
<dbReference type="GO" id="GO:0009251">
    <property type="term" value="P:glucan catabolic process"/>
    <property type="evidence" value="ECO:0007669"/>
    <property type="project" value="TreeGrafter"/>
</dbReference>
<organism evidence="11 12">
    <name type="scientific">Sclerotinia nivalis</name>
    <dbReference type="NCBI Taxonomy" id="352851"/>
    <lineage>
        <taxon>Eukaryota</taxon>
        <taxon>Fungi</taxon>
        <taxon>Dikarya</taxon>
        <taxon>Ascomycota</taxon>
        <taxon>Pezizomycotina</taxon>
        <taxon>Leotiomycetes</taxon>
        <taxon>Helotiales</taxon>
        <taxon>Sclerotiniaceae</taxon>
        <taxon>Sclerotinia</taxon>
    </lineage>
</organism>
<protein>
    <recommendedName>
        <fullName evidence="4">beta-glucosidase</fullName>
        <ecNumber evidence="4">3.2.1.21</ecNumber>
    </recommendedName>
</protein>
<accession>A0A9X0A928</accession>
<feature type="signal peptide" evidence="9">
    <location>
        <begin position="1"/>
        <end position="23"/>
    </location>
</feature>
<evidence type="ECO:0000256" key="2">
    <source>
        <dbReference type="ARBA" id="ARBA00004987"/>
    </source>
</evidence>
<evidence type="ECO:0000256" key="8">
    <source>
        <dbReference type="ARBA" id="ARBA00023295"/>
    </source>
</evidence>
<dbReference type="InterPro" id="IPR001764">
    <property type="entry name" value="Glyco_hydro_3_N"/>
</dbReference>
<comment type="catalytic activity">
    <reaction evidence="1">
        <text>Hydrolysis of terminal, non-reducing beta-D-glucosyl residues with release of beta-D-glucose.</text>
        <dbReference type="EC" id="3.2.1.21"/>
    </reaction>
</comment>